<dbReference type="AlphaFoldDB" id="A0A0A8Z7S0"/>
<name>A0A0A8Z7S0_ARUDO</name>
<evidence type="ECO:0000313" key="1">
    <source>
        <dbReference type="EMBL" id="JAD35449.1"/>
    </source>
</evidence>
<reference evidence="1" key="1">
    <citation type="submission" date="2014-09" db="EMBL/GenBank/DDBJ databases">
        <authorList>
            <person name="Magalhaes I.L.F."/>
            <person name="Oliveira U."/>
            <person name="Santos F.R."/>
            <person name="Vidigal T.H.D.A."/>
            <person name="Brescovit A.D."/>
            <person name="Santos A.J."/>
        </authorList>
    </citation>
    <scope>NUCLEOTIDE SEQUENCE</scope>
    <source>
        <tissue evidence="1">Shoot tissue taken approximately 20 cm above the soil surface</tissue>
    </source>
</reference>
<dbReference type="EMBL" id="GBRH01262446">
    <property type="protein sequence ID" value="JAD35449.1"/>
    <property type="molecule type" value="Transcribed_RNA"/>
</dbReference>
<protein>
    <submittedName>
        <fullName evidence="1">Uncharacterized protein</fullName>
    </submittedName>
</protein>
<reference evidence="1" key="2">
    <citation type="journal article" date="2015" name="Data Brief">
        <title>Shoot transcriptome of the giant reed, Arundo donax.</title>
        <authorList>
            <person name="Barrero R.A."/>
            <person name="Guerrero F.D."/>
            <person name="Moolhuijzen P."/>
            <person name="Goolsby J.A."/>
            <person name="Tidwell J."/>
            <person name="Bellgard S.E."/>
            <person name="Bellgard M.I."/>
        </authorList>
    </citation>
    <scope>NUCLEOTIDE SEQUENCE</scope>
    <source>
        <tissue evidence="1">Shoot tissue taken approximately 20 cm above the soil surface</tissue>
    </source>
</reference>
<sequence length="32" mass="3631">MAALQLDNQKHQPVVQFFMCSHSGGLDKIWNS</sequence>
<proteinExistence type="predicted"/>
<organism evidence="1">
    <name type="scientific">Arundo donax</name>
    <name type="common">Giant reed</name>
    <name type="synonym">Donax arundinaceus</name>
    <dbReference type="NCBI Taxonomy" id="35708"/>
    <lineage>
        <taxon>Eukaryota</taxon>
        <taxon>Viridiplantae</taxon>
        <taxon>Streptophyta</taxon>
        <taxon>Embryophyta</taxon>
        <taxon>Tracheophyta</taxon>
        <taxon>Spermatophyta</taxon>
        <taxon>Magnoliopsida</taxon>
        <taxon>Liliopsida</taxon>
        <taxon>Poales</taxon>
        <taxon>Poaceae</taxon>
        <taxon>PACMAD clade</taxon>
        <taxon>Arundinoideae</taxon>
        <taxon>Arundineae</taxon>
        <taxon>Arundo</taxon>
    </lineage>
</organism>
<accession>A0A0A8Z7S0</accession>